<evidence type="ECO:0000313" key="1">
    <source>
        <dbReference type="EMBL" id="GAI62594.1"/>
    </source>
</evidence>
<dbReference type="AlphaFoldDB" id="X1S486"/>
<accession>X1S486</accession>
<comment type="caution">
    <text evidence="1">The sequence shown here is derived from an EMBL/GenBank/DDBJ whole genome shotgun (WGS) entry which is preliminary data.</text>
</comment>
<proteinExistence type="predicted"/>
<dbReference type="EMBL" id="BARW01000314">
    <property type="protein sequence ID" value="GAI62594.1"/>
    <property type="molecule type" value="Genomic_DNA"/>
</dbReference>
<protein>
    <submittedName>
        <fullName evidence="1">Uncharacterized protein</fullName>
    </submittedName>
</protein>
<reference evidence="1" key="1">
    <citation type="journal article" date="2014" name="Front. Microbiol.">
        <title>High frequency of phylogenetically diverse reductive dehalogenase-homologous genes in deep subseafloor sedimentary metagenomes.</title>
        <authorList>
            <person name="Kawai M."/>
            <person name="Futagami T."/>
            <person name="Toyoda A."/>
            <person name="Takaki Y."/>
            <person name="Nishi S."/>
            <person name="Hori S."/>
            <person name="Arai W."/>
            <person name="Tsubouchi T."/>
            <person name="Morono Y."/>
            <person name="Uchiyama I."/>
            <person name="Ito T."/>
            <person name="Fujiyama A."/>
            <person name="Inagaki F."/>
            <person name="Takami H."/>
        </authorList>
    </citation>
    <scope>NUCLEOTIDE SEQUENCE</scope>
    <source>
        <strain evidence="1">Expedition CK06-06</strain>
    </source>
</reference>
<name>X1S486_9ZZZZ</name>
<gene>
    <name evidence="1" type="ORF">S12H4_01537</name>
</gene>
<organism evidence="1">
    <name type="scientific">marine sediment metagenome</name>
    <dbReference type="NCBI Taxonomy" id="412755"/>
    <lineage>
        <taxon>unclassified sequences</taxon>
        <taxon>metagenomes</taxon>
        <taxon>ecological metagenomes</taxon>
    </lineage>
</organism>
<sequence>MSKLPEKDSRQEEQVKRIKELIAKSQMMVEHAEHMEELARMALADAQDLVMIIEKGLTELHTIELVLANLGRDKG</sequence>